<keyword evidence="3" id="KW-1185">Reference proteome</keyword>
<dbReference type="Proteomes" id="UP000198901">
    <property type="component" value="Unassembled WGS sequence"/>
</dbReference>
<keyword evidence="1" id="KW-1133">Transmembrane helix</keyword>
<evidence type="ECO:0000256" key="1">
    <source>
        <dbReference type="SAM" id="Phobius"/>
    </source>
</evidence>
<name>A0A1G9UDB4_9BACT</name>
<dbReference type="AlphaFoldDB" id="A0A1G9UDB4"/>
<dbReference type="STRING" id="563176.SAMN04488090_3764"/>
<dbReference type="Pfam" id="PF18943">
    <property type="entry name" value="DUF5690"/>
    <property type="match status" value="1"/>
</dbReference>
<feature type="transmembrane region" description="Helical" evidence="1">
    <location>
        <begin position="53"/>
        <end position="74"/>
    </location>
</feature>
<dbReference type="InterPro" id="IPR043745">
    <property type="entry name" value="DUF5690"/>
</dbReference>
<reference evidence="2 3" key="1">
    <citation type="submission" date="2016-10" db="EMBL/GenBank/DDBJ databases">
        <authorList>
            <person name="de Groot N.N."/>
        </authorList>
    </citation>
    <scope>NUCLEOTIDE SEQUENCE [LARGE SCALE GENOMIC DNA]</scope>
    <source>
        <strain evidence="2 3">DSM 21668</strain>
    </source>
</reference>
<gene>
    <name evidence="2" type="ORF">SAMN04488090_3764</name>
</gene>
<feature type="transmembrane region" description="Helical" evidence="1">
    <location>
        <begin position="86"/>
        <end position="103"/>
    </location>
</feature>
<feature type="transmembrane region" description="Helical" evidence="1">
    <location>
        <begin position="388"/>
        <end position="411"/>
    </location>
</feature>
<feature type="transmembrane region" description="Helical" evidence="1">
    <location>
        <begin position="217"/>
        <end position="239"/>
    </location>
</feature>
<accession>A0A1G9UDB4</accession>
<organism evidence="2 3">
    <name type="scientific">Siphonobacter aquaeclarae</name>
    <dbReference type="NCBI Taxonomy" id="563176"/>
    <lineage>
        <taxon>Bacteria</taxon>
        <taxon>Pseudomonadati</taxon>
        <taxon>Bacteroidota</taxon>
        <taxon>Cytophagia</taxon>
        <taxon>Cytophagales</taxon>
        <taxon>Cytophagaceae</taxon>
        <taxon>Siphonobacter</taxon>
    </lineage>
</organism>
<feature type="transmembrane region" description="Helical" evidence="1">
    <location>
        <begin position="356"/>
        <end position="376"/>
    </location>
</feature>
<feature type="transmembrane region" description="Helical" evidence="1">
    <location>
        <begin position="294"/>
        <end position="312"/>
    </location>
</feature>
<feature type="transmembrane region" description="Helical" evidence="1">
    <location>
        <begin position="12"/>
        <end position="33"/>
    </location>
</feature>
<keyword evidence="1" id="KW-0472">Membrane</keyword>
<feature type="transmembrane region" description="Helical" evidence="1">
    <location>
        <begin position="169"/>
        <end position="190"/>
    </location>
</feature>
<keyword evidence="1" id="KW-0812">Transmembrane</keyword>
<feature type="transmembrane region" description="Helical" evidence="1">
    <location>
        <begin position="259"/>
        <end position="282"/>
    </location>
</feature>
<dbReference type="RefSeq" id="WP_245689951.1">
    <property type="nucleotide sequence ID" value="NZ_FNGS01000007.1"/>
</dbReference>
<feature type="transmembrane region" description="Helical" evidence="1">
    <location>
        <begin position="109"/>
        <end position="130"/>
    </location>
</feature>
<feature type="transmembrane region" description="Helical" evidence="1">
    <location>
        <begin position="318"/>
        <end position="336"/>
    </location>
</feature>
<sequence>MTSSPLTFRSNVWLTVWLTVAAFSTYFCMYAFRKPFTAGTFEGQTLWGMDYKIILVVAQVFGYAASKGIGIKVISETRPHQRAGRILLLIGLAEIALILFGLVPPPYNWIFLFFNGLPLGMVYGLVFGFLEGRRITDLLGAGLCLSFIMASGMVKSAGVWVLHQGVSEYWMPALVGALFLPLLGVSVWMLRVSPGPTDQDQAARRERLPMSAEDRRVFFRSIAPGLISLIAIYVLISILRDVRDNFAVEIWRELGVSTPAVFSITESWVGGIVTVLVGLLFLVKSNRLAFWGNLYFIGAGIILIPGGTWLFQSGQVSPLVWMILVGLGIYLAYVPFNGMLFERLIAVRGERANVGFLFYVADFAGYLGSVGILLFRNFGNAGLSWLRFYVRFSYLVPVISVGLLVFAWLYFRRKVG</sequence>
<proteinExistence type="predicted"/>
<dbReference type="EMBL" id="FNGS01000007">
    <property type="protein sequence ID" value="SDM57555.1"/>
    <property type="molecule type" value="Genomic_DNA"/>
</dbReference>
<evidence type="ECO:0000313" key="2">
    <source>
        <dbReference type="EMBL" id="SDM57555.1"/>
    </source>
</evidence>
<feature type="transmembrane region" description="Helical" evidence="1">
    <location>
        <begin position="142"/>
        <end position="163"/>
    </location>
</feature>
<protein>
    <submittedName>
        <fullName evidence="2">Uncharacterized protein</fullName>
    </submittedName>
</protein>
<evidence type="ECO:0000313" key="3">
    <source>
        <dbReference type="Proteomes" id="UP000198901"/>
    </source>
</evidence>